<feature type="domain" description="Mur ligase central" evidence="11">
    <location>
        <begin position="105"/>
        <end position="321"/>
    </location>
</feature>
<dbReference type="InterPro" id="IPR005761">
    <property type="entry name" value="UDP-N-AcMur-Glu-dNH2Pim_ligase"/>
</dbReference>
<evidence type="ECO:0000256" key="8">
    <source>
        <dbReference type="RuleBase" id="RU004135"/>
    </source>
</evidence>
<comment type="caution">
    <text evidence="12">The sequence shown here is derived from an EMBL/GenBank/DDBJ whole genome shotgun (WGS) entry which is preliminary data.</text>
</comment>
<keyword evidence="5 7" id="KW-0131">Cell cycle</keyword>
<dbReference type="Proteomes" id="UP000260665">
    <property type="component" value="Unassembled WGS sequence"/>
</dbReference>
<organism evidence="12 13">
    <name type="scientific">Rhodoferax lacus</name>
    <dbReference type="NCBI Taxonomy" id="2184758"/>
    <lineage>
        <taxon>Bacteria</taxon>
        <taxon>Pseudomonadati</taxon>
        <taxon>Pseudomonadota</taxon>
        <taxon>Betaproteobacteria</taxon>
        <taxon>Burkholderiales</taxon>
        <taxon>Comamonadaceae</taxon>
        <taxon>Rhodoferax</taxon>
    </lineage>
</organism>
<keyword evidence="7 12" id="KW-0436">Ligase</keyword>
<dbReference type="GO" id="GO:0008765">
    <property type="term" value="F:UDP-N-acetylmuramoylalanyl-D-glutamate-2,6-diaminopimelate ligase activity"/>
    <property type="evidence" value="ECO:0007669"/>
    <property type="project" value="UniProtKB-UniRule"/>
</dbReference>
<keyword evidence="4 7" id="KW-0573">Peptidoglycan synthesis</keyword>
<comment type="catalytic activity">
    <reaction evidence="7">
        <text>UDP-N-acetyl-alpha-D-muramoyl-L-alanyl-D-glutamate + meso-2,6-diaminopimelate + ATP = UDP-N-acetyl-alpha-D-muramoyl-L-alanyl-gamma-D-glutamyl-meso-2,6-diaminopimelate + ADP + phosphate + H(+)</text>
        <dbReference type="Rhea" id="RHEA:23676"/>
        <dbReference type="ChEBI" id="CHEBI:15378"/>
        <dbReference type="ChEBI" id="CHEBI:30616"/>
        <dbReference type="ChEBI" id="CHEBI:43474"/>
        <dbReference type="ChEBI" id="CHEBI:57791"/>
        <dbReference type="ChEBI" id="CHEBI:83900"/>
        <dbReference type="ChEBI" id="CHEBI:83905"/>
        <dbReference type="ChEBI" id="CHEBI:456216"/>
        <dbReference type="EC" id="6.3.2.13"/>
    </reaction>
</comment>
<keyword evidence="7" id="KW-0067">ATP-binding</keyword>
<dbReference type="GO" id="GO:0005737">
    <property type="term" value="C:cytoplasm"/>
    <property type="evidence" value="ECO:0007669"/>
    <property type="project" value="UniProtKB-SubCell"/>
</dbReference>
<dbReference type="SUPFAM" id="SSF63418">
    <property type="entry name" value="MurE/MurF N-terminal domain"/>
    <property type="match status" value="1"/>
</dbReference>
<dbReference type="UniPathway" id="UPA00219"/>
<dbReference type="GO" id="GO:0051301">
    <property type="term" value="P:cell division"/>
    <property type="evidence" value="ECO:0007669"/>
    <property type="project" value="UniProtKB-KW"/>
</dbReference>
<feature type="binding site" evidence="7">
    <location>
        <position position="475"/>
    </location>
    <ligand>
        <name>meso-2,6-diaminopimelate</name>
        <dbReference type="ChEBI" id="CHEBI:57791"/>
    </ligand>
</feature>
<feature type="binding site" evidence="7">
    <location>
        <position position="471"/>
    </location>
    <ligand>
        <name>meso-2,6-diaminopimelate</name>
        <dbReference type="ChEBI" id="CHEBI:57791"/>
    </ligand>
</feature>
<dbReference type="AlphaFoldDB" id="A0A3E1R941"/>
<evidence type="ECO:0000256" key="3">
    <source>
        <dbReference type="ARBA" id="ARBA00022960"/>
    </source>
</evidence>
<gene>
    <name evidence="7" type="primary">murE</name>
    <name evidence="12" type="ORF">DIC66_15740</name>
</gene>
<evidence type="ECO:0000313" key="13">
    <source>
        <dbReference type="Proteomes" id="UP000260665"/>
    </source>
</evidence>
<dbReference type="GO" id="GO:0071555">
    <property type="term" value="P:cell wall organization"/>
    <property type="evidence" value="ECO:0007669"/>
    <property type="project" value="UniProtKB-KW"/>
</dbReference>
<dbReference type="Gene3D" id="3.40.1190.10">
    <property type="entry name" value="Mur-like, catalytic domain"/>
    <property type="match status" value="1"/>
</dbReference>
<dbReference type="PANTHER" id="PTHR23135">
    <property type="entry name" value="MUR LIGASE FAMILY MEMBER"/>
    <property type="match status" value="1"/>
</dbReference>
<evidence type="ECO:0000256" key="4">
    <source>
        <dbReference type="ARBA" id="ARBA00022984"/>
    </source>
</evidence>
<comment type="function">
    <text evidence="7">Catalyzes the addition of meso-diaminopimelic acid to the nucleotide precursor UDP-N-acetylmuramoyl-L-alanyl-D-glutamate (UMAG) in the biosynthesis of bacterial cell-wall peptidoglycan.</text>
</comment>
<dbReference type="Pfam" id="PF01225">
    <property type="entry name" value="Mur_ligase"/>
    <property type="match status" value="1"/>
</dbReference>
<feature type="binding site" evidence="7">
    <location>
        <position position="24"/>
    </location>
    <ligand>
        <name>UDP-N-acetyl-alpha-D-muramoyl-L-alanyl-D-glutamate</name>
        <dbReference type="ChEBI" id="CHEBI:83900"/>
    </ligand>
</feature>
<keyword evidence="2 7" id="KW-0132">Cell division</keyword>
<keyword evidence="7" id="KW-0963">Cytoplasm</keyword>
<feature type="domain" description="Mur ligase N-terminal catalytic" evidence="9">
    <location>
        <begin position="21"/>
        <end position="64"/>
    </location>
</feature>
<dbReference type="InterPro" id="IPR004101">
    <property type="entry name" value="Mur_ligase_C"/>
</dbReference>
<feature type="short sequence motif" description="Meso-diaminopimelate recognition motif" evidence="7">
    <location>
        <begin position="420"/>
        <end position="423"/>
    </location>
</feature>
<protein>
    <recommendedName>
        <fullName evidence="7">UDP-N-acetylmuramoyl-L-alanyl-D-glutamate--2,6-diaminopimelate ligase</fullName>
        <ecNumber evidence="7">6.3.2.13</ecNumber>
    </recommendedName>
    <alternativeName>
        <fullName evidence="7">Meso-A2pm-adding enzyme</fullName>
    </alternativeName>
    <alternativeName>
        <fullName evidence="7">Meso-diaminopimelate-adding enzyme</fullName>
    </alternativeName>
    <alternativeName>
        <fullName evidence="7">UDP-MurNAc-L-Ala-D-Glu:meso-diaminopimelate ligase</fullName>
    </alternativeName>
    <alternativeName>
        <fullName evidence="7">UDP-MurNAc-tripeptide synthetase</fullName>
    </alternativeName>
    <alternativeName>
        <fullName evidence="7">UDP-N-acetylmuramyl-tripeptide synthetase</fullName>
    </alternativeName>
</protein>
<reference evidence="12 13" key="1">
    <citation type="submission" date="2018-05" db="EMBL/GenBank/DDBJ databases">
        <title>Rhodoferax soyangensis sp.nov., isolated from an oligotrophic freshwater lake.</title>
        <authorList>
            <person name="Park M."/>
        </authorList>
    </citation>
    <scope>NUCLEOTIDE SEQUENCE [LARGE SCALE GENOMIC DNA]</scope>
    <source>
        <strain evidence="12 13">IMCC26218</strain>
    </source>
</reference>
<dbReference type="Gene3D" id="3.40.1390.10">
    <property type="entry name" value="MurE/MurF, N-terminal domain"/>
    <property type="match status" value="1"/>
</dbReference>
<sequence>MLNSPANAAEWLKARVTGTLCTDSRVVRPGDGFIAWPGAAVDGRTFVPAALQSGAVACLVEEQGAQAFQLPSHGVESYAGLKAATGPIAAEYFGHPSQALAVLAVTGTNGKTSTAWWLAQALSALQAPLPCGMIGTLGVGRPPAAGSAMDAATAQSDVVATGLTTPDPVQLQSALRRFADAGLKACAIEASSIGIEEARLDGTLIRVALFTNFTQDHLDYHGSMDAYWQAKRRLFAWPGLHSVVLNVDDVRGLELAEALQSTALHVWTVSTVQAARLQARNIAYSAQGMGFDVVEGAVSLPVQTHLIGSYNISNLLGVLAAMRALGVPLADAVQACSQLHAVPGRMECLGHANTPLVAVDYAHTPDALDHALAALRPLASARGGKLWCIFGCGGDRDASKRPLMGAIADKLADRVVVTSDNPRSEKPETIIAQILLGLPSCKTLEVQSDRALAIAQTVAQADARDVILLAGKGHEATQEIAGTKTAFSDRAHAQAALQLRRSSHPEVSA</sequence>
<evidence type="ECO:0000256" key="6">
    <source>
        <dbReference type="ARBA" id="ARBA00023316"/>
    </source>
</evidence>
<comment type="similarity">
    <text evidence="1 7">Belongs to the MurCDEF family. MurE subfamily.</text>
</comment>
<dbReference type="RefSeq" id="WP_117178911.1">
    <property type="nucleotide sequence ID" value="NZ_QFZK01000011.1"/>
</dbReference>
<feature type="binding site" evidence="7">
    <location>
        <position position="396"/>
    </location>
    <ligand>
        <name>meso-2,6-diaminopimelate</name>
        <dbReference type="ChEBI" id="CHEBI:57791"/>
    </ligand>
</feature>
<feature type="binding site" evidence="7">
    <location>
        <begin position="164"/>
        <end position="165"/>
    </location>
    <ligand>
        <name>UDP-N-acetyl-alpha-D-muramoyl-L-alanyl-D-glutamate</name>
        <dbReference type="ChEBI" id="CHEBI:83900"/>
    </ligand>
</feature>
<dbReference type="EC" id="6.3.2.13" evidence="7"/>
<keyword evidence="3 7" id="KW-0133">Cell shape</keyword>
<dbReference type="Pfam" id="PF02875">
    <property type="entry name" value="Mur_ligase_C"/>
    <property type="match status" value="1"/>
</dbReference>
<dbReference type="SUPFAM" id="SSF53244">
    <property type="entry name" value="MurD-like peptide ligases, peptide-binding domain"/>
    <property type="match status" value="1"/>
</dbReference>
<dbReference type="GO" id="GO:0000287">
    <property type="term" value="F:magnesium ion binding"/>
    <property type="evidence" value="ECO:0007669"/>
    <property type="project" value="UniProtKB-UniRule"/>
</dbReference>
<comment type="caution">
    <text evidence="7">Lacks conserved residue(s) required for the propagation of feature annotation.</text>
</comment>
<accession>A0A3E1R941</accession>
<evidence type="ECO:0000259" key="9">
    <source>
        <dbReference type="Pfam" id="PF01225"/>
    </source>
</evidence>
<dbReference type="GO" id="GO:0008360">
    <property type="term" value="P:regulation of cell shape"/>
    <property type="evidence" value="ECO:0007669"/>
    <property type="project" value="UniProtKB-KW"/>
</dbReference>
<dbReference type="Pfam" id="PF08245">
    <property type="entry name" value="Mur_ligase_M"/>
    <property type="match status" value="1"/>
</dbReference>
<keyword evidence="7" id="KW-0547">Nucleotide-binding</keyword>
<dbReference type="OrthoDB" id="9800958at2"/>
<dbReference type="PANTHER" id="PTHR23135:SF4">
    <property type="entry name" value="UDP-N-ACETYLMURAMOYL-L-ALANYL-D-GLUTAMATE--2,6-DIAMINOPIMELATE LIGASE MURE HOMOLOG, CHLOROPLASTIC"/>
    <property type="match status" value="1"/>
</dbReference>
<name>A0A3E1R941_9BURK</name>
<dbReference type="NCBIfam" id="TIGR01085">
    <property type="entry name" value="murE"/>
    <property type="match status" value="1"/>
</dbReference>
<dbReference type="SUPFAM" id="SSF53623">
    <property type="entry name" value="MurD-like peptide ligases, catalytic domain"/>
    <property type="match status" value="1"/>
</dbReference>
<dbReference type="InterPro" id="IPR036565">
    <property type="entry name" value="Mur-like_cat_sf"/>
</dbReference>
<feature type="binding site" evidence="7">
    <location>
        <position position="191"/>
    </location>
    <ligand>
        <name>UDP-N-acetyl-alpha-D-muramoyl-L-alanyl-D-glutamate</name>
        <dbReference type="ChEBI" id="CHEBI:83900"/>
    </ligand>
</feature>
<dbReference type="HAMAP" id="MF_00208">
    <property type="entry name" value="MurE"/>
    <property type="match status" value="1"/>
</dbReference>
<evidence type="ECO:0000313" key="12">
    <source>
        <dbReference type="EMBL" id="RFO95889.1"/>
    </source>
</evidence>
<dbReference type="GO" id="GO:0005524">
    <property type="term" value="F:ATP binding"/>
    <property type="evidence" value="ECO:0007669"/>
    <property type="project" value="UniProtKB-UniRule"/>
</dbReference>
<feature type="binding site" evidence="7">
    <location>
        <begin position="107"/>
        <end position="113"/>
    </location>
    <ligand>
        <name>ATP</name>
        <dbReference type="ChEBI" id="CHEBI:30616"/>
    </ligand>
</feature>
<evidence type="ECO:0000256" key="2">
    <source>
        <dbReference type="ARBA" id="ARBA00022618"/>
    </source>
</evidence>
<comment type="subcellular location">
    <subcellularLocation>
        <location evidence="7 8">Cytoplasm</location>
    </subcellularLocation>
</comment>
<evidence type="ECO:0000256" key="1">
    <source>
        <dbReference type="ARBA" id="ARBA00005898"/>
    </source>
</evidence>
<evidence type="ECO:0000256" key="7">
    <source>
        <dbReference type="HAMAP-Rule" id="MF_00208"/>
    </source>
</evidence>
<dbReference type="EMBL" id="QFZK01000011">
    <property type="protein sequence ID" value="RFO95889.1"/>
    <property type="molecule type" value="Genomic_DNA"/>
</dbReference>
<comment type="pathway">
    <text evidence="7 8">Cell wall biogenesis; peptidoglycan biosynthesis.</text>
</comment>
<evidence type="ECO:0000256" key="5">
    <source>
        <dbReference type="ARBA" id="ARBA00023306"/>
    </source>
</evidence>
<keyword evidence="7" id="KW-0460">Magnesium</keyword>
<dbReference type="Gene3D" id="3.90.190.20">
    <property type="entry name" value="Mur ligase, C-terminal domain"/>
    <property type="match status" value="1"/>
</dbReference>
<evidence type="ECO:0000259" key="11">
    <source>
        <dbReference type="Pfam" id="PF08245"/>
    </source>
</evidence>
<comment type="cofactor">
    <cofactor evidence="7">
        <name>Mg(2+)</name>
        <dbReference type="ChEBI" id="CHEBI:18420"/>
    </cofactor>
</comment>
<feature type="binding site" evidence="7">
    <location>
        <begin position="420"/>
        <end position="423"/>
    </location>
    <ligand>
        <name>meso-2,6-diaminopimelate</name>
        <dbReference type="ChEBI" id="CHEBI:57791"/>
    </ligand>
</feature>
<keyword evidence="13" id="KW-1185">Reference proteome</keyword>
<dbReference type="GO" id="GO:0009252">
    <property type="term" value="P:peptidoglycan biosynthetic process"/>
    <property type="evidence" value="ECO:0007669"/>
    <property type="project" value="UniProtKB-UniRule"/>
</dbReference>
<comment type="PTM">
    <text evidence="7">Carboxylation is probably crucial for Mg(2+) binding and, consequently, for the gamma-phosphate positioning of ATP.</text>
</comment>
<dbReference type="InterPro" id="IPR036615">
    <property type="entry name" value="Mur_ligase_C_dom_sf"/>
</dbReference>
<feature type="domain" description="Mur ligase C-terminal" evidence="10">
    <location>
        <begin position="344"/>
        <end position="473"/>
    </location>
</feature>
<feature type="binding site" evidence="7">
    <location>
        <position position="199"/>
    </location>
    <ligand>
        <name>UDP-N-acetyl-alpha-D-muramoyl-L-alanyl-D-glutamate</name>
        <dbReference type="ChEBI" id="CHEBI:83900"/>
    </ligand>
</feature>
<proteinExistence type="inferred from homology"/>
<feature type="modified residue" description="N6-carboxylysine" evidence="7">
    <location>
        <position position="231"/>
    </location>
</feature>
<dbReference type="InterPro" id="IPR013221">
    <property type="entry name" value="Mur_ligase_cen"/>
</dbReference>
<dbReference type="InterPro" id="IPR000713">
    <property type="entry name" value="Mur_ligase_N"/>
</dbReference>
<evidence type="ECO:0000259" key="10">
    <source>
        <dbReference type="Pfam" id="PF02875"/>
    </source>
</evidence>
<keyword evidence="6 7" id="KW-0961">Cell wall biogenesis/degradation</keyword>
<dbReference type="InterPro" id="IPR035911">
    <property type="entry name" value="MurE/MurF_N"/>
</dbReference>
<dbReference type="NCBIfam" id="NF001126">
    <property type="entry name" value="PRK00139.1-4"/>
    <property type="match status" value="1"/>
</dbReference>